<dbReference type="PROSITE" id="PS51635">
    <property type="entry name" value="PNPLA"/>
    <property type="match status" value="1"/>
</dbReference>
<sequence>MSAPRPQRERPTIGVALGGGAARGAAHIGVLRALQEHGTKPDYITGTSIGALIGGLYAYGVDLDDLRKAAMGLRWVDMAAATLSRYGLLSNAEMGKLVARFVGDKRLEDAPIPFAAVATDIHSGEPVVIKEGRLIDAIVASTSIPGIFVPAELDGRMLVDGGLVENVPLSPLKAMGAEVLLAVDINGGRRYDKPQNVVDVILNAMDIAIDTTTQGQLRAADVLISLDLADYCRTDGSDVRELVAEGYRGGVLALKKLDAELASRQPSSWQVLEKKFREWREAI</sequence>
<keyword evidence="3 4" id="KW-0443">Lipid metabolism</keyword>
<protein>
    <submittedName>
        <fullName evidence="6">Serine protease</fullName>
    </submittedName>
</protein>
<feature type="domain" description="PNPLA" evidence="5">
    <location>
        <begin position="15"/>
        <end position="173"/>
    </location>
</feature>
<dbReference type="STRING" id="1317117.ATO7_10782"/>
<evidence type="ECO:0000256" key="4">
    <source>
        <dbReference type="PROSITE-ProRule" id="PRU01161"/>
    </source>
</evidence>
<gene>
    <name evidence="6" type="ORF">ATO7_10782</name>
</gene>
<feature type="short sequence motif" description="DGA/G" evidence="4">
    <location>
        <begin position="160"/>
        <end position="162"/>
    </location>
</feature>
<evidence type="ECO:0000259" key="5">
    <source>
        <dbReference type="PROSITE" id="PS51635"/>
    </source>
</evidence>
<reference evidence="6 7" key="1">
    <citation type="submission" date="2013-04" db="EMBL/GenBank/DDBJ databases">
        <title>Oceanococcus atlanticus 22II-S10r2 Genome Sequencing.</title>
        <authorList>
            <person name="Lai Q."/>
            <person name="Li G."/>
            <person name="Shao Z."/>
        </authorList>
    </citation>
    <scope>NUCLEOTIDE SEQUENCE [LARGE SCALE GENOMIC DNA]</scope>
    <source>
        <strain evidence="6 7">22II-S10r2</strain>
    </source>
</reference>
<keyword evidence="1 4" id="KW-0378">Hydrolase</keyword>
<comment type="caution">
    <text evidence="6">The sequence shown here is derived from an EMBL/GenBank/DDBJ whole genome shotgun (WGS) entry which is preliminary data.</text>
</comment>
<evidence type="ECO:0000313" key="7">
    <source>
        <dbReference type="Proteomes" id="UP000192342"/>
    </source>
</evidence>
<dbReference type="GO" id="GO:0016042">
    <property type="term" value="P:lipid catabolic process"/>
    <property type="evidence" value="ECO:0007669"/>
    <property type="project" value="UniProtKB-UniRule"/>
</dbReference>
<name>A0A1Y1SG69_9GAMM</name>
<dbReference type="SUPFAM" id="SSF52151">
    <property type="entry name" value="FabD/lysophospholipase-like"/>
    <property type="match status" value="1"/>
</dbReference>
<dbReference type="RefSeq" id="WP_083561747.1">
    <property type="nucleotide sequence ID" value="NZ_AQQV01000002.1"/>
</dbReference>
<keyword evidence="2 4" id="KW-0442">Lipid degradation</keyword>
<dbReference type="PANTHER" id="PTHR14226">
    <property type="entry name" value="NEUROPATHY TARGET ESTERASE/SWISS CHEESE D.MELANOGASTER"/>
    <property type="match status" value="1"/>
</dbReference>
<dbReference type="Pfam" id="PF01734">
    <property type="entry name" value="Patatin"/>
    <property type="match status" value="1"/>
</dbReference>
<evidence type="ECO:0000256" key="3">
    <source>
        <dbReference type="ARBA" id="ARBA00023098"/>
    </source>
</evidence>
<dbReference type="CDD" id="cd07205">
    <property type="entry name" value="Pat_PNPLA6_PNPLA7_NTE1_like"/>
    <property type="match status" value="1"/>
</dbReference>
<evidence type="ECO:0000256" key="2">
    <source>
        <dbReference type="ARBA" id="ARBA00022963"/>
    </source>
</evidence>
<keyword evidence="6" id="KW-0645">Protease</keyword>
<keyword evidence="7" id="KW-1185">Reference proteome</keyword>
<feature type="short sequence motif" description="GXSXG" evidence="4">
    <location>
        <begin position="46"/>
        <end position="50"/>
    </location>
</feature>
<evidence type="ECO:0000313" key="6">
    <source>
        <dbReference type="EMBL" id="ORE87522.1"/>
    </source>
</evidence>
<comment type="caution">
    <text evidence="4">Lacks conserved residue(s) required for the propagation of feature annotation.</text>
</comment>
<dbReference type="InterPro" id="IPR002641">
    <property type="entry name" value="PNPLA_dom"/>
</dbReference>
<dbReference type="GO" id="GO:0006508">
    <property type="term" value="P:proteolysis"/>
    <property type="evidence" value="ECO:0007669"/>
    <property type="project" value="UniProtKB-KW"/>
</dbReference>
<dbReference type="Proteomes" id="UP000192342">
    <property type="component" value="Unassembled WGS sequence"/>
</dbReference>
<proteinExistence type="predicted"/>
<organism evidence="6 7">
    <name type="scientific">Oceanococcus atlanticus</name>
    <dbReference type="NCBI Taxonomy" id="1317117"/>
    <lineage>
        <taxon>Bacteria</taxon>
        <taxon>Pseudomonadati</taxon>
        <taxon>Pseudomonadota</taxon>
        <taxon>Gammaproteobacteria</taxon>
        <taxon>Chromatiales</taxon>
        <taxon>Oceanococcaceae</taxon>
        <taxon>Oceanococcus</taxon>
    </lineage>
</organism>
<dbReference type="Gene3D" id="3.40.1090.10">
    <property type="entry name" value="Cytosolic phospholipase A2 catalytic domain"/>
    <property type="match status" value="2"/>
</dbReference>
<dbReference type="InterPro" id="IPR016035">
    <property type="entry name" value="Acyl_Trfase/lysoPLipase"/>
</dbReference>
<accession>A0A1Y1SG69</accession>
<feature type="active site" description="Nucleophile" evidence="4">
    <location>
        <position position="48"/>
    </location>
</feature>
<dbReference type="AlphaFoldDB" id="A0A1Y1SG69"/>
<feature type="active site" description="Proton acceptor" evidence="4">
    <location>
        <position position="160"/>
    </location>
</feature>
<dbReference type="OrthoDB" id="5290098at2"/>
<dbReference type="InterPro" id="IPR050301">
    <property type="entry name" value="NTE"/>
</dbReference>
<evidence type="ECO:0000256" key="1">
    <source>
        <dbReference type="ARBA" id="ARBA00022801"/>
    </source>
</evidence>
<dbReference type="GO" id="GO:0008233">
    <property type="term" value="F:peptidase activity"/>
    <property type="evidence" value="ECO:0007669"/>
    <property type="project" value="UniProtKB-KW"/>
</dbReference>
<dbReference type="EMBL" id="AQQV01000002">
    <property type="protein sequence ID" value="ORE87522.1"/>
    <property type="molecule type" value="Genomic_DNA"/>
</dbReference>
<dbReference type="PANTHER" id="PTHR14226:SF76">
    <property type="entry name" value="NTE FAMILY PROTEIN RSSA"/>
    <property type="match status" value="1"/>
</dbReference>